<dbReference type="AlphaFoldDB" id="A0A3M2SB98"/>
<keyword evidence="3" id="KW-1185">Reference proteome</keyword>
<dbReference type="EMBL" id="NKUJ01000076">
    <property type="protein sequence ID" value="RMJ14826.1"/>
    <property type="molecule type" value="Genomic_DNA"/>
</dbReference>
<accession>A0A3M2SB98</accession>
<feature type="domain" description="2EXR" evidence="1">
    <location>
        <begin position="2"/>
        <end position="54"/>
    </location>
</feature>
<comment type="caution">
    <text evidence="2">The sequence shown here is derived from an EMBL/GenBank/DDBJ whole genome shotgun (WGS) entry which is preliminary data.</text>
</comment>
<dbReference type="Proteomes" id="UP000277212">
    <property type="component" value="Unassembled WGS sequence"/>
</dbReference>
<dbReference type="OrthoDB" id="5242916at2759"/>
<gene>
    <name evidence="2" type="ORF">CDV36_005491</name>
</gene>
<protein>
    <recommendedName>
        <fullName evidence="1">2EXR domain-containing protein</fullName>
    </recommendedName>
</protein>
<evidence type="ECO:0000313" key="3">
    <source>
        <dbReference type="Proteomes" id="UP000277212"/>
    </source>
</evidence>
<dbReference type="InterPro" id="IPR045518">
    <property type="entry name" value="2EXR"/>
</dbReference>
<evidence type="ECO:0000259" key="1">
    <source>
        <dbReference type="Pfam" id="PF20150"/>
    </source>
</evidence>
<name>A0A3M2SB98_9HYPO</name>
<evidence type="ECO:0000313" key="2">
    <source>
        <dbReference type="EMBL" id="RMJ14826.1"/>
    </source>
</evidence>
<reference evidence="2 3" key="1">
    <citation type="submission" date="2017-06" db="EMBL/GenBank/DDBJ databases">
        <title>Comparative genomic analysis of Ambrosia Fusariam Clade fungi.</title>
        <authorList>
            <person name="Stajich J.E."/>
            <person name="Carrillo J."/>
            <person name="Kijimoto T."/>
            <person name="Eskalen A."/>
            <person name="O'Donnell K."/>
            <person name="Kasson M."/>
        </authorList>
    </citation>
    <scope>NUCLEOTIDE SEQUENCE [LARGE SCALE GENOMIC DNA]</scope>
    <source>
        <strain evidence="2">UCR3666</strain>
    </source>
</reference>
<organism evidence="2 3">
    <name type="scientific">Fusarium kuroshium</name>
    <dbReference type="NCBI Taxonomy" id="2010991"/>
    <lineage>
        <taxon>Eukaryota</taxon>
        <taxon>Fungi</taxon>
        <taxon>Dikarya</taxon>
        <taxon>Ascomycota</taxon>
        <taxon>Pezizomycotina</taxon>
        <taxon>Sordariomycetes</taxon>
        <taxon>Hypocreomycetidae</taxon>
        <taxon>Hypocreales</taxon>
        <taxon>Nectriaceae</taxon>
        <taxon>Fusarium</taxon>
        <taxon>Fusarium solani species complex</taxon>
    </lineage>
</organism>
<sequence>MFTLFSQLPAELQLKIWDASLPRPGIHIFDVCFRDLPSPDNTASGETVEDDTNTEHTFLSSLNLTPTRHLEVPSTTFRSDPSIYKITDALSKTTIDSSKVAKARVSSDQAGRPNTIHLPSLKERVCYDNNADVLCLRFGLSHDVRQELGPLFRNNISRVLEAEWSGEMASTLFSARRLAIDIAELWSPGGLDSMTMAYFCCCIQNDLEVLYLVDYCVGRCKRCFKGSLASKELSTSKCVLANELDGEDREMDVIHGSTVTYREISNLENLGWGSDHSAFGIAQMMGDAIREQQGAEGPFRSVRILACEEEVADTVRTRCVEGQW</sequence>
<dbReference type="Pfam" id="PF20150">
    <property type="entry name" value="2EXR"/>
    <property type="match status" value="1"/>
</dbReference>
<proteinExistence type="predicted"/>